<protein>
    <submittedName>
        <fullName evidence="4">PPE family protein</fullName>
    </submittedName>
</protein>
<feature type="region of interest" description="Disordered" evidence="1">
    <location>
        <begin position="406"/>
        <end position="426"/>
    </location>
</feature>
<accession>A0ABY4QT79</accession>
<dbReference type="Pfam" id="PF00823">
    <property type="entry name" value="PPE"/>
    <property type="match status" value="1"/>
</dbReference>
<dbReference type="PANTHER" id="PTHR46766:SF1">
    <property type="entry name" value="GLUTAMINE-RICH PROTEIN 2"/>
    <property type="match status" value="1"/>
</dbReference>
<dbReference type="Proteomes" id="UP001056610">
    <property type="component" value="Chromosome"/>
</dbReference>
<feature type="compositionally biased region" description="Low complexity" evidence="1">
    <location>
        <begin position="180"/>
        <end position="191"/>
    </location>
</feature>
<feature type="domain" description="PPE" evidence="2">
    <location>
        <begin position="6"/>
        <end position="168"/>
    </location>
</feature>
<proteinExistence type="predicted"/>
<evidence type="ECO:0000313" key="5">
    <source>
        <dbReference type="Proteomes" id="UP001056610"/>
    </source>
</evidence>
<dbReference type="PANTHER" id="PTHR46766">
    <property type="entry name" value="GLUTAMINE-RICH PROTEIN 2"/>
    <property type="match status" value="1"/>
</dbReference>
<dbReference type="EMBL" id="CP097320">
    <property type="protein sequence ID" value="UQX12865.1"/>
    <property type="molecule type" value="Genomic_DNA"/>
</dbReference>
<feature type="domain" description="PPE-PPW subfamily C-terminal" evidence="3">
    <location>
        <begin position="462"/>
        <end position="508"/>
    </location>
</feature>
<feature type="compositionally biased region" description="Polar residues" evidence="1">
    <location>
        <begin position="452"/>
        <end position="463"/>
    </location>
</feature>
<evidence type="ECO:0000256" key="1">
    <source>
        <dbReference type="SAM" id="MobiDB-lite"/>
    </source>
</evidence>
<dbReference type="InterPro" id="IPR000030">
    <property type="entry name" value="PPE_dom"/>
</dbReference>
<keyword evidence="5" id="KW-1185">Reference proteome</keyword>
<gene>
    <name evidence="4" type="ORF">M5I08_01580</name>
</gene>
<sequence>MTGPIWMASPPEVHSALLSSGPGPGSLLAAAAAWKSLSAEYTAAADELGALLASVQAGVWQGPSAESYVAANMPYLVWLIRASADSAAAAAQHETVAAAYTAALAAMPTLAELAANHAVHAVLVAANFFGVNTIAIALNEADYVRMWTQAATTMATYQIVSSTAVASTPQTDPAPRIQKASSATASGSASSRIQDSGPGPTHLSWYTTRIDDVIDAAVKDLSHFSSNPSAAIYNLLHDPVLTTDVPHWAGELYLAFAPQLTHLAQLSFGLIAPVGPIGGVAGLAAPAGLAGLAGVAGVGAVPEVSAAAAAPVAPVTAPTPVADVAPVSSPVLTPAPTATTTSAPAPVPAAATAAPVPPAPGATPPPPITDAQGFGYLVSSGHIESTVQAHTKAKAKVPVSDTAAAALAADPAREQVRRHRRPGAGRIDRGHRYEYMVADLDSDVDPEPRGQSDAQPAASTLASGQTIGPLGFAGAVRMQTPAEAAGFITLAGDEFGVGPTVPMLPGSWNPDEGFNSENGEGHH</sequence>
<dbReference type="RefSeq" id="WP_219070032.1">
    <property type="nucleotide sequence ID" value="NZ_CAJUXY010000072.1"/>
</dbReference>
<dbReference type="InterPro" id="IPR043641">
    <property type="entry name" value="PPE-PPW_C"/>
</dbReference>
<evidence type="ECO:0000259" key="3">
    <source>
        <dbReference type="Pfam" id="PF18878"/>
    </source>
</evidence>
<name>A0ABY4QT79_9MYCO</name>
<evidence type="ECO:0000259" key="2">
    <source>
        <dbReference type="Pfam" id="PF00823"/>
    </source>
</evidence>
<evidence type="ECO:0000313" key="4">
    <source>
        <dbReference type="EMBL" id="UQX12865.1"/>
    </source>
</evidence>
<feature type="region of interest" description="Disordered" evidence="1">
    <location>
        <begin position="335"/>
        <end position="367"/>
    </location>
</feature>
<feature type="compositionally biased region" description="Pro residues" evidence="1">
    <location>
        <begin position="355"/>
        <end position="367"/>
    </location>
</feature>
<feature type="compositionally biased region" description="Low complexity" evidence="1">
    <location>
        <begin position="335"/>
        <end position="354"/>
    </location>
</feature>
<organism evidence="4 5">
    <name type="scientific">Candidatus Mycobacterium methanotrophicum</name>
    <dbReference type="NCBI Taxonomy" id="2943498"/>
    <lineage>
        <taxon>Bacteria</taxon>
        <taxon>Bacillati</taxon>
        <taxon>Actinomycetota</taxon>
        <taxon>Actinomycetes</taxon>
        <taxon>Mycobacteriales</taxon>
        <taxon>Mycobacteriaceae</taxon>
        <taxon>Mycobacterium</taxon>
    </lineage>
</organism>
<feature type="region of interest" description="Disordered" evidence="1">
    <location>
        <begin position="167"/>
        <end position="200"/>
    </location>
</feature>
<feature type="region of interest" description="Disordered" evidence="1">
    <location>
        <begin position="501"/>
        <end position="523"/>
    </location>
</feature>
<dbReference type="Pfam" id="PF18878">
    <property type="entry name" value="PPE-PPW"/>
    <property type="match status" value="1"/>
</dbReference>
<reference evidence="4" key="1">
    <citation type="submission" date="2022-05" db="EMBL/GenBank/DDBJ databases">
        <title>A methanotrophic Mycobacterium dominates a cave microbial ecosystem.</title>
        <authorList>
            <person name="Van Spanning R.J.M."/>
            <person name="Guan Q."/>
            <person name="Melkonian C."/>
            <person name="Gallant J."/>
            <person name="Polerecky L."/>
            <person name="Flot J.-F."/>
            <person name="Brandt B.W."/>
            <person name="Braster M."/>
            <person name="Iturbe Espinoza P."/>
            <person name="Aerts J."/>
            <person name="Meima-Franke M."/>
            <person name="Piersma S.R."/>
            <person name="Bunduc C."/>
            <person name="Ummels R."/>
            <person name="Pain A."/>
            <person name="Fleming E.J."/>
            <person name="van der Wel N."/>
            <person name="Gherman V.D."/>
            <person name="Sarbu S.M."/>
            <person name="Bodelier P.L.E."/>
            <person name="Bitter W."/>
        </authorList>
    </citation>
    <scope>NUCLEOTIDE SEQUENCE</scope>
    <source>
        <strain evidence="4">Sulfur Cave</strain>
    </source>
</reference>
<feature type="region of interest" description="Disordered" evidence="1">
    <location>
        <begin position="442"/>
        <end position="463"/>
    </location>
</feature>